<gene>
    <name evidence="2" type="ORF">BMF94_5644</name>
</gene>
<name>A0A2S5B3G9_9BASI</name>
<dbReference type="Proteomes" id="UP000237144">
    <property type="component" value="Unassembled WGS sequence"/>
</dbReference>
<organism evidence="2 3">
    <name type="scientific">Rhodotorula taiwanensis</name>
    <dbReference type="NCBI Taxonomy" id="741276"/>
    <lineage>
        <taxon>Eukaryota</taxon>
        <taxon>Fungi</taxon>
        <taxon>Dikarya</taxon>
        <taxon>Basidiomycota</taxon>
        <taxon>Pucciniomycotina</taxon>
        <taxon>Microbotryomycetes</taxon>
        <taxon>Sporidiobolales</taxon>
        <taxon>Sporidiobolaceae</taxon>
        <taxon>Rhodotorula</taxon>
    </lineage>
</organism>
<dbReference type="AlphaFoldDB" id="A0A2S5B3G9"/>
<protein>
    <submittedName>
        <fullName evidence="2">Uncharacterized protein</fullName>
    </submittedName>
</protein>
<dbReference type="EMBL" id="PJQD01000085">
    <property type="protein sequence ID" value="POY71332.1"/>
    <property type="molecule type" value="Genomic_DNA"/>
</dbReference>
<evidence type="ECO:0000313" key="3">
    <source>
        <dbReference type="Proteomes" id="UP000237144"/>
    </source>
</evidence>
<accession>A0A2S5B3G9</accession>
<sequence length="189" mass="20798">MIASTSSRLGEQPACAFSSPLGAIHHASPEAQGASLRAVMSLFRRNRPAKADQVLPKAGSRFPSSPSARQAGLACTLERSTTFTVAYEASPLPAIDETEVEHRLAHSSPPPTYEAATGVVNGVEEDISIDDNGLVFIKTVGQMAMRVEMRVESPSERKHRERQERLERKRQRLIEEDLRLCETLDKLGF</sequence>
<evidence type="ECO:0000256" key="1">
    <source>
        <dbReference type="SAM" id="MobiDB-lite"/>
    </source>
</evidence>
<reference evidence="2 3" key="1">
    <citation type="journal article" date="2018" name="Front. Microbiol.">
        <title>Prospects for Fungal Bioremediation of Acidic Radioactive Waste Sites: Characterization and Genome Sequence of Rhodotorula taiwanensis MD1149.</title>
        <authorList>
            <person name="Tkavc R."/>
            <person name="Matrosova V.Y."/>
            <person name="Grichenko O.E."/>
            <person name="Gostincar C."/>
            <person name="Volpe R.P."/>
            <person name="Klimenkova P."/>
            <person name="Gaidamakova E.K."/>
            <person name="Zhou C.E."/>
            <person name="Stewart B.J."/>
            <person name="Lyman M.G."/>
            <person name="Malfatti S.A."/>
            <person name="Rubinfeld B."/>
            <person name="Courtot M."/>
            <person name="Singh J."/>
            <person name="Dalgard C.L."/>
            <person name="Hamilton T."/>
            <person name="Frey K.G."/>
            <person name="Gunde-Cimerman N."/>
            <person name="Dugan L."/>
            <person name="Daly M.J."/>
        </authorList>
    </citation>
    <scope>NUCLEOTIDE SEQUENCE [LARGE SCALE GENOMIC DNA]</scope>
    <source>
        <strain evidence="2 3">MD1149</strain>
    </source>
</reference>
<evidence type="ECO:0000313" key="2">
    <source>
        <dbReference type="EMBL" id="POY71332.1"/>
    </source>
</evidence>
<dbReference type="OrthoDB" id="2524742at2759"/>
<proteinExistence type="predicted"/>
<comment type="caution">
    <text evidence="2">The sequence shown here is derived from an EMBL/GenBank/DDBJ whole genome shotgun (WGS) entry which is preliminary data.</text>
</comment>
<keyword evidence="3" id="KW-1185">Reference proteome</keyword>
<feature type="region of interest" description="Disordered" evidence="1">
    <location>
        <begin position="50"/>
        <end position="69"/>
    </location>
</feature>